<feature type="chain" id="PRO_5036903469" evidence="2">
    <location>
        <begin position="27"/>
        <end position="81"/>
    </location>
</feature>
<evidence type="ECO:0000313" key="3">
    <source>
        <dbReference type="EMBL" id="GGP17351.1"/>
    </source>
</evidence>
<evidence type="ECO:0000256" key="2">
    <source>
        <dbReference type="SAM" id="SignalP"/>
    </source>
</evidence>
<evidence type="ECO:0000313" key="4">
    <source>
        <dbReference type="Proteomes" id="UP000660745"/>
    </source>
</evidence>
<dbReference type="EMBL" id="BMNK01000023">
    <property type="protein sequence ID" value="GGP17351.1"/>
    <property type="molecule type" value="Genomic_DNA"/>
</dbReference>
<reference evidence="3" key="2">
    <citation type="submission" date="2020-09" db="EMBL/GenBank/DDBJ databases">
        <authorList>
            <person name="Sun Q."/>
            <person name="Zhou Y."/>
        </authorList>
    </citation>
    <scope>NUCLEOTIDE SEQUENCE</scope>
    <source>
        <strain evidence="3">CGMCC 4.7430</strain>
    </source>
</reference>
<organism evidence="3 4">
    <name type="scientific">Nonomuraea glycinis</name>
    <dbReference type="NCBI Taxonomy" id="2047744"/>
    <lineage>
        <taxon>Bacteria</taxon>
        <taxon>Bacillati</taxon>
        <taxon>Actinomycetota</taxon>
        <taxon>Actinomycetes</taxon>
        <taxon>Streptosporangiales</taxon>
        <taxon>Streptosporangiaceae</taxon>
        <taxon>Nonomuraea</taxon>
    </lineage>
</organism>
<proteinExistence type="predicted"/>
<gene>
    <name evidence="3" type="ORF">GCM10012278_85000</name>
</gene>
<protein>
    <submittedName>
        <fullName evidence="3">Uncharacterized protein</fullName>
    </submittedName>
</protein>
<dbReference type="Proteomes" id="UP000660745">
    <property type="component" value="Unassembled WGS sequence"/>
</dbReference>
<dbReference type="AlphaFoldDB" id="A0A918AF37"/>
<keyword evidence="4" id="KW-1185">Reference proteome</keyword>
<feature type="region of interest" description="Disordered" evidence="1">
    <location>
        <begin position="20"/>
        <end position="41"/>
    </location>
</feature>
<comment type="caution">
    <text evidence="3">The sequence shown here is derived from an EMBL/GenBank/DDBJ whole genome shotgun (WGS) entry which is preliminary data.</text>
</comment>
<dbReference type="RefSeq" id="WP_189144437.1">
    <property type="nucleotide sequence ID" value="NZ_BMNK01000023.1"/>
</dbReference>
<reference evidence="3" key="1">
    <citation type="journal article" date="2014" name="Int. J. Syst. Evol. Microbiol.">
        <title>Complete genome sequence of Corynebacterium casei LMG S-19264T (=DSM 44701T), isolated from a smear-ripened cheese.</title>
        <authorList>
            <consortium name="US DOE Joint Genome Institute (JGI-PGF)"/>
            <person name="Walter F."/>
            <person name="Albersmeier A."/>
            <person name="Kalinowski J."/>
            <person name="Ruckert C."/>
        </authorList>
    </citation>
    <scope>NUCLEOTIDE SEQUENCE</scope>
    <source>
        <strain evidence="3">CGMCC 4.7430</strain>
    </source>
</reference>
<sequence>MKTRILGAVMATAASSGLPVASPAQAKDGVSSARVNPVRGHGGGSVRATVDFVSRTKVLFRNFTVRDLCPGDNLPVRARVW</sequence>
<keyword evidence="2" id="KW-0732">Signal</keyword>
<evidence type="ECO:0000256" key="1">
    <source>
        <dbReference type="SAM" id="MobiDB-lite"/>
    </source>
</evidence>
<name>A0A918AF37_9ACTN</name>
<feature type="signal peptide" evidence="2">
    <location>
        <begin position="1"/>
        <end position="26"/>
    </location>
</feature>
<accession>A0A918AF37</accession>